<protein>
    <submittedName>
        <fullName evidence="2">Uncharacterized protein</fullName>
    </submittedName>
</protein>
<gene>
    <name evidence="2" type="ORF">QTG54_005177</name>
</gene>
<keyword evidence="3" id="KW-1185">Reference proteome</keyword>
<sequence>MLNRVISASFLLVASANADGLLSSLGLGDPKSIEQKDLQERVLTGAENINRAHRIAPGKFGGSSRVHFKKERIRDDFNWDKYHPDDLLLYPDYWLIGIRTSLDSTYVAGFDDAGKVEYKYPWCVADGTPGKGYSCHGLGPWTCSGGMTFTECCDYAKADVASRGLLVADLHGNYLECYDSPPPEADPLDYGRVKLHVDRGNVVVHTPRNG</sequence>
<comment type="caution">
    <text evidence="2">The sequence shown here is derived from an EMBL/GenBank/DDBJ whole genome shotgun (WGS) entry which is preliminary data.</text>
</comment>
<evidence type="ECO:0000313" key="2">
    <source>
        <dbReference type="EMBL" id="KAK1744644.1"/>
    </source>
</evidence>
<dbReference type="Proteomes" id="UP001224775">
    <property type="component" value="Unassembled WGS sequence"/>
</dbReference>
<reference evidence="2" key="1">
    <citation type="submission" date="2023-06" db="EMBL/GenBank/DDBJ databases">
        <title>Survivors Of The Sea: Transcriptome response of Skeletonema marinoi to long-term dormancy.</title>
        <authorList>
            <person name="Pinder M.I.M."/>
            <person name="Kourtchenko O."/>
            <person name="Robertson E.K."/>
            <person name="Larsson T."/>
            <person name="Maumus F."/>
            <person name="Osuna-Cruz C.M."/>
            <person name="Vancaester E."/>
            <person name="Stenow R."/>
            <person name="Vandepoele K."/>
            <person name="Ploug H."/>
            <person name="Bruchert V."/>
            <person name="Godhe A."/>
            <person name="Topel M."/>
        </authorList>
    </citation>
    <scope>NUCLEOTIDE SEQUENCE</scope>
    <source>
        <strain evidence="2">R05AC</strain>
    </source>
</reference>
<evidence type="ECO:0000256" key="1">
    <source>
        <dbReference type="SAM" id="SignalP"/>
    </source>
</evidence>
<feature type="signal peptide" evidence="1">
    <location>
        <begin position="1"/>
        <end position="18"/>
    </location>
</feature>
<keyword evidence="1" id="KW-0732">Signal</keyword>
<proteinExistence type="predicted"/>
<organism evidence="2 3">
    <name type="scientific">Skeletonema marinoi</name>
    <dbReference type="NCBI Taxonomy" id="267567"/>
    <lineage>
        <taxon>Eukaryota</taxon>
        <taxon>Sar</taxon>
        <taxon>Stramenopiles</taxon>
        <taxon>Ochrophyta</taxon>
        <taxon>Bacillariophyta</taxon>
        <taxon>Coscinodiscophyceae</taxon>
        <taxon>Thalassiosirophycidae</taxon>
        <taxon>Thalassiosirales</taxon>
        <taxon>Skeletonemataceae</taxon>
        <taxon>Skeletonema</taxon>
        <taxon>Skeletonema marinoi-dohrnii complex</taxon>
    </lineage>
</organism>
<accession>A0AAD9DFU6</accession>
<evidence type="ECO:0000313" key="3">
    <source>
        <dbReference type="Proteomes" id="UP001224775"/>
    </source>
</evidence>
<name>A0AAD9DFU6_9STRA</name>
<dbReference type="AlphaFoldDB" id="A0AAD9DFU6"/>
<feature type="chain" id="PRO_5042250686" evidence="1">
    <location>
        <begin position="19"/>
        <end position="210"/>
    </location>
</feature>
<dbReference type="EMBL" id="JATAAI010000007">
    <property type="protein sequence ID" value="KAK1744644.1"/>
    <property type="molecule type" value="Genomic_DNA"/>
</dbReference>